<gene>
    <name evidence="7" type="ORF">SAMN04488530_10250</name>
</gene>
<keyword evidence="2 4" id="KW-0012">Acyltransferase</keyword>
<dbReference type="InterPro" id="IPR024925">
    <property type="entry name" value="Malonyl_CoA-ACP_transAc"/>
</dbReference>
<evidence type="ECO:0000313" key="7">
    <source>
        <dbReference type="EMBL" id="SHG45076.1"/>
    </source>
</evidence>
<keyword evidence="1 4" id="KW-0808">Transferase</keyword>
<comment type="catalytic activity">
    <reaction evidence="3 4">
        <text>holo-[ACP] + malonyl-CoA = malonyl-[ACP] + CoA</text>
        <dbReference type="Rhea" id="RHEA:41792"/>
        <dbReference type="Rhea" id="RHEA-COMP:9623"/>
        <dbReference type="Rhea" id="RHEA-COMP:9685"/>
        <dbReference type="ChEBI" id="CHEBI:57287"/>
        <dbReference type="ChEBI" id="CHEBI:57384"/>
        <dbReference type="ChEBI" id="CHEBI:64479"/>
        <dbReference type="ChEBI" id="CHEBI:78449"/>
        <dbReference type="EC" id="2.3.1.39"/>
    </reaction>
</comment>
<evidence type="ECO:0000259" key="6">
    <source>
        <dbReference type="SMART" id="SM00827"/>
    </source>
</evidence>
<dbReference type="RefSeq" id="WP_073123437.1">
    <property type="nucleotide sequence ID" value="NZ_BAABCH010000028.1"/>
</dbReference>
<evidence type="ECO:0000256" key="5">
    <source>
        <dbReference type="PIRSR" id="PIRSR000446-1"/>
    </source>
</evidence>
<protein>
    <recommendedName>
        <fullName evidence="4">Malonyl CoA-acyl carrier protein transacylase</fullName>
        <ecNumber evidence="4">2.3.1.39</ecNumber>
    </recommendedName>
</protein>
<dbReference type="PANTHER" id="PTHR42681:SF1">
    <property type="entry name" value="MALONYL-COA-ACYL CARRIER PROTEIN TRANSACYLASE, MITOCHONDRIAL"/>
    <property type="match status" value="1"/>
</dbReference>
<dbReference type="AlphaFoldDB" id="A0A1M5JWZ5"/>
<comment type="similarity">
    <text evidence="4">Belongs to the fabD family.</text>
</comment>
<dbReference type="PIRSF" id="PIRSF000446">
    <property type="entry name" value="Mct"/>
    <property type="match status" value="1"/>
</dbReference>
<dbReference type="GO" id="GO:0004314">
    <property type="term" value="F:[acyl-carrier-protein] S-malonyltransferase activity"/>
    <property type="evidence" value="ECO:0007669"/>
    <property type="project" value="UniProtKB-EC"/>
</dbReference>
<dbReference type="Gene3D" id="3.40.366.10">
    <property type="entry name" value="Malonyl-Coenzyme A Acyl Carrier Protein, domain 2"/>
    <property type="match status" value="1"/>
</dbReference>
<dbReference type="OrthoDB" id="9805460at2"/>
<dbReference type="SMART" id="SM00827">
    <property type="entry name" value="PKS_AT"/>
    <property type="match status" value="1"/>
</dbReference>
<dbReference type="GO" id="GO:0005829">
    <property type="term" value="C:cytosol"/>
    <property type="evidence" value="ECO:0007669"/>
    <property type="project" value="TreeGrafter"/>
</dbReference>
<dbReference type="NCBIfam" id="TIGR00128">
    <property type="entry name" value="fabD"/>
    <property type="match status" value="1"/>
</dbReference>
<keyword evidence="8" id="KW-1185">Reference proteome</keyword>
<dbReference type="Proteomes" id="UP000243255">
    <property type="component" value="Unassembled WGS sequence"/>
</dbReference>
<evidence type="ECO:0000313" key="8">
    <source>
        <dbReference type="Proteomes" id="UP000243255"/>
    </source>
</evidence>
<dbReference type="SUPFAM" id="SSF52151">
    <property type="entry name" value="FabD/lysophospholipase-like"/>
    <property type="match status" value="1"/>
</dbReference>
<dbReference type="Pfam" id="PF00698">
    <property type="entry name" value="Acyl_transf_1"/>
    <property type="match status" value="1"/>
</dbReference>
<dbReference type="EC" id="2.3.1.39" evidence="4"/>
<name>A0A1M5JWZ5_9FIRM</name>
<dbReference type="GO" id="GO:0006633">
    <property type="term" value="P:fatty acid biosynthetic process"/>
    <property type="evidence" value="ECO:0007669"/>
    <property type="project" value="TreeGrafter"/>
</dbReference>
<proteinExistence type="inferred from homology"/>
<reference evidence="8" key="1">
    <citation type="submission" date="2016-11" db="EMBL/GenBank/DDBJ databases">
        <authorList>
            <person name="Varghese N."/>
            <person name="Submissions S."/>
        </authorList>
    </citation>
    <scope>NUCLEOTIDE SEQUENCE [LARGE SCALE GENOMIC DNA]</scope>
    <source>
        <strain evidence="8">DSM 2635</strain>
    </source>
</reference>
<dbReference type="InterPro" id="IPR014043">
    <property type="entry name" value="Acyl_transferase_dom"/>
</dbReference>
<dbReference type="STRING" id="1121321.SAMN04488530_10250"/>
<accession>A0A1M5JWZ5</accession>
<evidence type="ECO:0000256" key="3">
    <source>
        <dbReference type="ARBA" id="ARBA00048462"/>
    </source>
</evidence>
<dbReference type="Gene3D" id="3.30.70.250">
    <property type="entry name" value="Malonyl-CoA ACP transacylase, ACP-binding"/>
    <property type="match status" value="1"/>
</dbReference>
<dbReference type="EMBL" id="FQWX01000002">
    <property type="protein sequence ID" value="SHG45076.1"/>
    <property type="molecule type" value="Genomic_DNA"/>
</dbReference>
<dbReference type="PANTHER" id="PTHR42681">
    <property type="entry name" value="MALONYL-COA-ACYL CARRIER PROTEIN TRANSACYLASE, MITOCHONDRIAL"/>
    <property type="match status" value="1"/>
</dbReference>
<sequence length="318" mass="34772">MGKLALVFPGQGAQYVGMAKDLYEKNSISKKVIDDACESLGVDLRNIMFEGSDEELSKTENTQPAILTHSIAALEALKAEVDFKFDGCLGLSLGEYSALVAAGSIDFLEAVKLVKKRGKFMQDAVPLGKGAMAAILGLDREILQGIINNIDDGIIEVANYNSPGQIVISGETMLIDDAIIKCKERGAKRAVKLKVSGAFHSSMLKDAGVRLSKELDKIDISKPKIDVVANVNADYYQEEVRDLLIKQVSSSVLWENSIEKLLEEGYDNFVEIGPGKTLKSFIKKIASNKNVDVNIFNIDSLNSLNEFIEIYRNGEIKC</sequence>
<organism evidence="7 8">
    <name type="scientific">Asaccharospora irregularis DSM 2635</name>
    <dbReference type="NCBI Taxonomy" id="1121321"/>
    <lineage>
        <taxon>Bacteria</taxon>
        <taxon>Bacillati</taxon>
        <taxon>Bacillota</taxon>
        <taxon>Clostridia</taxon>
        <taxon>Peptostreptococcales</taxon>
        <taxon>Peptostreptococcaceae</taxon>
        <taxon>Asaccharospora</taxon>
    </lineage>
</organism>
<dbReference type="InterPro" id="IPR004410">
    <property type="entry name" value="Malonyl_CoA-ACP_transAc_FabD"/>
</dbReference>
<evidence type="ECO:0000256" key="1">
    <source>
        <dbReference type="ARBA" id="ARBA00022679"/>
    </source>
</evidence>
<evidence type="ECO:0000256" key="4">
    <source>
        <dbReference type="PIRNR" id="PIRNR000446"/>
    </source>
</evidence>
<dbReference type="InterPro" id="IPR016035">
    <property type="entry name" value="Acyl_Trfase/lysoPLipase"/>
</dbReference>
<dbReference type="InterPro" id="IPR016036">
    <property type="entry name" value="Malonyl_transacylase_ACP-bd"/>
</dbReference>
<feature type="domain" description="Malonyl-CoA:ACP transacylase (MAT)" evidence="6">
    <location>
        <begin position="7"/>
        <end position="303"/>
    </location>
</feature>
<feature type="active site" evidence="5">
    <location>
        <position position="92"/>
    </location>
</feature>
<dbReference type="InterPro" id="IPR001227">
    <property type="entry name" value="Ac_transferase_dom_sf"/>
</dbReference>
<feature type="active site" evidence="5">
    <location>
        <position position="200"/>
    </location>
</feature>
<dbReference type="SUPFAM" id="SSF55048">
    <property type="entry name" value="Probable ACP-binding domain of malonyl-CoA ACP transacylase"/>
    <property type="match status" value="1"/>
</dbReference>
<evidence type="ECO:0000256" key="2">
    <source>
        <dbReference type="ARBA" id="ARBA00023315"/>
    </source>
</evidence>
<dbReference type="InterPro" id="IPR050858">
    <property type="entry name" value="Mal-CoA-ACP_Trans/PKS_FabD"/>
</dbReference>
<dbReference type="FunFam" id="3.30.70.250:FF:000001">
    <property type="entry name" value="Malonyl CoA-acyl carrier protein transacylase"/>
    <property type="match status" value="1"/>
</dbReference>